<name>A0A1G9NGX2_9BACT</name>
<evidence type="ECO:0000313" key="3">
    <source>
        <dbReference type="Proteomes" id="UP000198510"/>
    </source>
</evidence>
<proteinExistence type="predicted"/>
<feature type="domain" description="HD" evidence="1">
    <location>
        <begin position="33"/>
        <end position="107"/>
    </location>
</feature>
<dbReference type="PANTHER" id="PTHR40202">
    <property type="match status" value="1"/>
</dbReference>
<dbReference type="RefSeq" id="WP_089685351.1">
    <property type="nucleotide sequence ID" value="NZ_FNFO01000008.1"/>
</dbReference>
<dbReference type="PANTHER" id="PTHR40202:SF1">
    <property type="entry name" value="HD DOMAIN-CONTAINING PROTEIN"/>
    <property type="match status" value="1"/>
</dbReference>
<dbReference type="Proteomes" id="UP000198510">
    <property type="component" value="Unassembled WGS sequence"/>
</dbReference>
<dbReference type="STRING" id="1075417.SAMN05421823_108293"/>
<dbReference type="InterPro" id="IPR006675">
    <property type="entry name" value="HDIG_dom"/>
</dbReference>
<keyword evidence="3" id="KW-1185">Reference proteome</keyword>
<dbReference type="CDD" id="cd00077">
    <property type="entry name" value="HDc"/>
    <property type="match status" value="1"/>
</dbReference>
<dbReference type="InterPro" id="IPR017670">
    <property type="entry name" value="Phosphonate_degrad-assoc"/>
</dbReference>
<organism evidence="2 3">
    <name type="scientific">Catalinimonas alkaloidigena</name>
    <dbReference type="NCBI Taxonomy" id="1075417"/>
    <lineage>
        <taxon>Bacteria</taxon>
        <taxon>Pseudomonadati</taxon>
        <taxon>Bacteroidota</taxon>
        <taxon>Cytophagia</taxon>
        <taxon>Cytophagales</taxon>
        <taxon>Catalimonadaceae</taxon>
        <taxon>Catalinimonas</taxon>
    </lineage>
</organism>
<dbReference type="OrthoDB" id="823268at2"/>
<dbReference type="InterPro" id="IPR052567">
    <property type="entry name" value="OP_Dioxygenase"/>
</dbReference>
<gene>
    <name evidence="2" type="ORF">SAMN05421823_108293</name>
</gene>
<reference evidence="2 3" key="1">
    <citation type="submission" date="2016-10" db="EMBL/GenBank/DDBJ databases">
        <authorList>
            <person name="de Groot N.N."/>
        </authorList>
    </citation>
    <scope>NUCLEOTIDE SEQUENCE [LARGE SCALE GENOMIC DNA]</scope>
    <source>
        <strain evidence="2 3">DSM 25186</strain>
    </source>
</reference>
<dbReference type="InterPro" id="IPR003607">
    <property type="entry name" value="HD/PDEase_dom"/>
</dbReference>
<evidence type="ECO:0000259" key="1">
    <source>
        <dbReference type="Pfam" id="PF01966"/>
    </source>
</evidence>
<dbReference type="InterPro" id="IPR006674">
    <property type="entry name" value="HD_domain"/>
</dbReference>
<dbReference type="EMBL" id="FNFO01000008">
    <property type="protein sequence ID" value="SDL85806.1"/>
    <property type="molecule type" value="Genomic_DNA"/>
</dbReference>
<sequence length="195" mass="22417">MNPELLIDKIFTLYELHGHDDYIGEPVSQLEHMAQAAQLAEREGFDEEVILAAFFHDIGHLCASSSAAQMDGYGVVSHEKIGADFLRAHGFSERVARLVEGHVQAKRYLTYKYPDYYNRLSEASQQTLRFQGGRMSPDEAEQFEVSPLFGVSLRMRHWDEEAKEEHLPVPDLKRYKKMAQRHLEQQGFVFSDTVL</sequence>
<dbReference type="Gene3D" id="1.10.3210.10">
    <property type="entry name" value="Hypothetical protein af1432"/>
    <property type="match status" value="1"/>
</dbReference>
<dbReference type="AlphaFoldDB" id="A0A1G9NGX2"/>
<accession>A0A1G9NGX2</accession>
<dbReference type="NCBIfam" id="TIGR00277">
    <property type="entry name" value="HDIG"/>
    <property type="match status" value="1"/>
</dbReference>
<dbReference type="NCBIfam" id="TIGR03276">
    <property type="entry name" value="Phn-HD"/>
    <property type="match status" value="1"/>
</dbReference>
<dbReference type="SUPFAM" id="SSF109604">
    <property type="entry name" value="HD-domain/PDEase-like"/>
    <property type="match status" value="1"/>
</dbReference>
<evidence type="ECO:0000313" key="2">
    <source>
        <dbReference type="EMBL" id="SDL85806.1"/>
    </source>
</evidence>
<protein>
    <submittedName>
        <fullName evidence="2">Phosphonate degradation operons associated HDIG domain protein</fullName>
    </submittedName>
</protein>
<dbReference type="Pfam" id="PF01966">
    <property type="entry name" value="HD"/>
    <property type="match status" value="1"/>
</dbReference>